<organism evidence="3">
    <name type="scientific">Sporolactobacillus sp. Y61</name>
    <dbReference type="NCBI Taxonomy" id="3160863"/>
    <lineage>
        <taxon>Bacteria</taxon>
        <taxon>Bacillati</taxon>
        <taxon>Bacillota</taxon>
        <taxon>Bacilli</taxon>
        <taxon>Bacillales</taxon>
        <taxon>Sporolactobacillaceae</taxon>
        <taxon>Sporolactobacillus</taxon>
    </lineage>
</organism>
<feature type="transmembrane region" description="Helical" evidence="1">
    <location>
        <begin position="129"/>
        <end position="149"/>
    </location>
</feature>
<feature type="transmembrane region" description="Helical" evidence="1">
    <location>
        <begin position="20"/>
        <end position="38"/>
    </location>
</feature>
<feature type="transmembrane region" description="Helical" evidence="1">
    <location>
        <begin position="161"/>
        <end position="178"/>
    </location>
</feature>
<protein>
    <submittedName>
        <fullName evidence="3">VanZ family protein</fullName>
    </submittedName>
</protein>
<feature type="domain" description="VanZ-like" evidence="2">
    <location>
        <begin position="58"/>
        <end position="178"/>
    </location>
</feature>
<sequence>MKAFLERQGRILRHLLEPDILDFFIGYGTVLGVCLLWEKLTKKHLTFNRGIFLSLLAGYLVFTVLLTVQPVSSGTDTWYQWRPLQTISSSLHSAGGYWLLFWQIVLPIPFIFFTGFATRGRLTFFKLMITGFTASLGVEILVFLLNGIPRFPVHPFDVDDLILNACGVLIGTSAFRILGRQAWMRQYITDIMSWQEDDRKAKAYTGNFIDRK</sequence>
<keyword evidence="1" id="KW-1133">Transmembrane helix</keyword>
<dbReference type="EMBL" id="CP159510">
    <property type="protein sequence ID" value="XCJ17612.1"/>
    <property type="molecule type" value="Genomic_DNA"/>
</dbReference>
<keyword evidence="1" id="KW-0812">Transmembrane</keyword>
<gene>
    <name evidence="3" type="ORF">ABNN70_03675</name>
</gene>
<dbReference type="PANTHER" id="PTHR36834">
    <property type="entry name" value="MEMBRANE PROTEIN-RELATED"/>
    <property type="match status" value="1"/>
</dbReference>
<dbReference type="PANTHER" id="PTHR36834:SF1">
    <property type="entry name" value="INTEGRAL MEMBRANE PROTEIN"/>
    <property type="match status" value="1"/>
</dbReference>
<dbReference type="InterPro" id="IPR053150">
    <property type="entry name" value="Teicoplanin_resist-assoc"/>
</dbReference>
<evidence type="ECO:0000256" key="1">
    <source>
        <dbReference type="SAM" id="Phobius"/>
    </source>
</evidence>
<dbReference type="InterPro" id="IPR006976">
    <property type="entry name" value="VanZ-like"/>
</dbReference>
<name>A0AAU8IHA7_9BACL</name>
<dbReference type="AlphaFoldDB" id="A0AAU8IHA7"/>
<dbReference type="Pfam" id="PF04892">
    <property type="entry name" value="VanZ"/>
    <property type="match status" value="1"/>
</dbReference>
<reference evidence="3" key="1">
    <citation type="submission" date="2024-06" db="EMBL/GenBank/DDBJ databases">
        <authorList>
            <person name="Fan A."/>
            <person name="Zhang F.Y."/>
            <person name="Zhang L."/>
        </authorList>
    </citation>
    <scope>NUCLEOTIDE SEQUENCE</scope>
    <source>
        <strain evidence="3">Y61</strain>
    </source>
</reference>
<evidence type="ECO:0000259" key="2">
    <source>
        <dbReference type="Pfam" id="PF04892"/>
    </source>
</evidence>
<dbReference type="RefSeq" id="WP_353948777.1">
    <property type="nucleotide sequence ID" value="NZ_CP159510.1"/>
</dbReference>
<accession>A0AAU8IHA7</accession>
<evidence type="ECO:0000313" key="3">
    <source>
        <dbReference type="EMBL" id="XCJ17612.1"/>
    </source>
</evidence>
<feature type="transmembrane region" description="Helical" evidence="1">
    <location>
        <begin position="97"/>
        <end position="117"/>
    </location>
</feature>
<feature type="transmembrane region" description="Helical" evidence="1">
    <location>
        <begin position="50"/>
        <end position="68"/>
    </location>
</feature>
<proteinExistence type="predicted"/>
<keyword evidence="1" id="KW-0472">Membrane</keyword>